<keyword evidence="3" id="KW-1185">Reference proteome</keyword>
<comment type="caution">
    <text evidence="2">The sequence shown here is derived from an EMBL/GenBank/DDBJ whole genome shotgun (WGS) entry which is preliminary data.</text>
</comment>
<gene>
    <name evidence="2" type="ORF">ACFSY7_02180</name>
</gene>
<organism evidence="2 3">
    <name type="scientific">Kurthia populi</name>
    <dbReference type="NCBI Taxonomy" id="1562132"/>
    <lineage>
        <taxon>Bacteria</taxon>
        <taxon>Bacillati</taxon>
        <taxon>Bacillota</taxon>
        <taxon>Bacilli</taxon>
        <taxon>Bacillales</taxon>
        <taxon>Caryophanaceae</taxon>
        <taxon>Kurthia</taxon>
    </lineage>
</organism>
<feature type="chain" id="PRO_5047227535" evidence="1">
    <location>
        <begin position="23"/>
        <end position="181"/>
    </location>
</feature>
<dbReference type="EMBL" id="JBHUOR010000012">
    <property type="protein sequence ID" value="MFD2867309.1"/>
    <property type="molecule type" value="Genomic_DNA"/>
</dbReference>
<evidence type="ECO:0000313" key="3">
    <source>
        <dbReference type="Proteomes" id="UP001597568"/>
    </source>
</evidence>
<evidence type="ECO:0000256" key="1">
    <source>
        <dbReference type="SAM" id="SignalP"/>
    </source>
</evidence>
<feature type="signal peptide" evidence="1">
    <location>
        <begin position="1"/>
        <end position="22"/>
    </location>
</feature>
<keyword evidence="1" id="KW-0732">Signal</keyword>
<reference evidence="3" key="1">
    <citation type="journal article" date="2019" name="Int. J. Syst. Evol. Microbiol.">
        <title>The Global Catalogue of Microorganisms (GCM) 10K type strain sequencing project: providing services to taxonomists for standard genome sequencing and annotation.</title>
        <authorList>
            <consortium name="The Broad Institute Genomics Platform"/>
            <consortium name="The Broad Institute Genome Sequencing Center for Infectious Disease"/>
            <person name="Wu L."/>
            <person name="Ma J."/>
        </authorList>
    </citation>
    <scope>NUCLEOTIDE SEQUENCE [LARGE SCALE GENOMIC DNA]</scope>
    <source>
        <strain evidence="3">KCTC 33522</strain>
    </source>
</reference>
<name>A0ABW5XWC6_9BACL</name>
<proteinExistence type="predicted"/>
<sequence>MKKFISLLALFFIFLGSLPVSAATIYSAKPYKPSTKYVYSIYDAYAYDKHVTIKCKKFDSDYLHCSSKDGFYSYRVTKDVFALNAGGDSAVAPPYIFPLTKGKTYHKTGYSGVNSFEYSYKVIETNTKRKVGKKTYSNVIKILNYYDGGYTFIAKNYGIILITTNEQGYQVPIYKLKNYHK</sequence>
<accession>A0ABW5XWC6</accession>
<protein>
    <submittedName>
        <fullName evidence="2">Uncharacterized protein</fullName>
    </submittedName>
</protein>
<dbReference type="Proteomes" id="UP001597568">
    <property type="component" value="Unassembled WGS sequence"/>
</dbReference>
<evidence type="ECO:0000313" key="2">
    <source>
        <dbReference type="EMBL" id="MFD2867309.1"/>
    </source>
</evidence>
<dbReference type="RefSeq" id="WP_380146640.1">
    <property type="nucleotide sequence ID" value="NZ_JBHUOR010000012.1"/>
</dbReference>